<protein>
    <submittedName>
        <fullName evidence="2">Uncharacterized protein</fullName>
    </submittedName>
</protein>
<keyword evidence="3" id="KW-1185">Reference proteome</keyword>
<name>W6Y7N5_COCC2</name>
<dbReference type="KEGG" id="bze:COCCADRAFT_94683"/>
<proteinExistence type="predicted"/>
<accession>W6Y7N5</accession>
<organism evidence="2 3">
    <name type="scientific">Cochliobolus carbonum (strain 26-R-13)</name>
    <name type="common">Maize leaf spot fungus</name>
    <name type="synonym">Bipolaris zeicola</name>
    <dbReference type="NCBI Taxonomy" id="930089"/>
    <lineage>
        <taxon>Eukaryota</taxon>
        <taxon>Fungi</taxon>
        <taxon>Dikarya</taxon>
        <taxon>Ascomycota</taxon>
        <taxon>Pezizomycotina</taxon>
        <taxon>Dothideomycetes</taxon>
        <taxon>Pleosporomycetidae</taxon>
        <taxon>Pleosporales</taxon>
        <taxon>Pleosporineae</taxon>
        <taxon>Pleosporaceae</taxon>
        <taxon>Bipolaris</taxon>
    </lineage>
</organism>
<evidence type="ECO:0000256" key="1">
    <source>
        <dbReference type="SAM" id="MobiDB-lite"/>
    </source>
</evidence>
<dbReference type="GeneID" id="19153798"/>
<evidence type="ECO:0000313" key="3">
    <source>
        <dbReference type="Proteomes" id="UP000053841"/>
    </source>
</evidence>
<dbReference type="RefSeq" id="XP_007711742.1">
    <property type="nucleotide sequence ID" value="XM_007713552.1"/>
</dbReference>
<feature type="region of interest" description="Disordered" evidence="1">
    <location>
        <begin position="1"/>
        <end position="20"/>
    </location>
</feature>
<feature type="compositionally biased region" description="Polar residues" evidence="1">
    <location>
        <begin position="9"/>
        <end position="20"/>
    </location>
</feature>
<evidence type="ECO:0000313" key="2">
    <source>
        <dbReference type="EMBL" id="EUC33933.1"/>
    </source>
</evidence>
<dbReference type="HOGENOM" id="CLU_2270057_0_0_1"/>
<reference evidence="2 3" key="1">
    <citation type="journal article" date="2013" name="PLoS Genet.">
        <title>Comparative genome structure, secondary metabolite, and effector coding capacity across Cochliobolus pathogens.</title>
        <authorList>
            <person name="Condon B.J."/>
            <person name="Leng Y."/>
            <person name="Wu D."/>
            <person name="Bushley K.E."/>
            <person name="Ohm R.A."/>
            <person name="Otillar R."/>
            <person name="Martin J."/>
            <person name="Schackwitz W."/>
            <person name="Grimwood J."/>
            <person name="MohdZainudin N."/>
            <person name="Xue C."/>
            <person name="Wang R."/>
            <person name="Manning V.A."/>
            <person name="Dhillon B."/>
            <person name="Tu Z.J."/>
            <person name="Steffenson B.J."/>
            <person name="Salamov A."/>
            <person name="Sun H."/>
            <person name="Lowry S."/>
            <person name="LaButti K."/>
            <person name="Han J."/>
            <person name="Copeland A."/>
            <person name="Lindquist E."/>
            <person name="Barry K."/>
            <person name="Schmutz J."/>
            <person name="Baker S.E."/>
            <person name="Ciuffetti L.M."/>
            <person name="Grigoriev I.V."/>
            <person name="Zhong S."/>
            <person name="Turgeon B.G."/>
        </authorList>
    </citation>
    <scope>NUCLEOTIDE SEQUENCE [LARGE SCALE GENOMIC DNA]</scope>
    <source>
        <strain evidence="2 3">26-R-13</strain>
    </source>
</reference>
<dbReference type="Proteomes" id="UP000053841">
    <property type="component" value="Unassembled WGS sequence"/>
</dbReference>
<sequence length="103" mass="11290">KETDPTDRQGLQLTAETPPSTRFWPRHWTLSSRLASALGKYPPHHQPSALLFISTPSQPAAPFALPLSPFLSCTLSSTIATIYLQEHRAPTTRPVPLVSTSSK</sequence>
<dbReference type="AlphaFoldDB" id="W6Y7N5"/>
<gene>
    <name evidence="2" type="ORF">COCCADRAFT_94683</name>
</gene>
<feature type="non-terminal residue" evidence="2">
    <location>
        <position position="1"/>
    </location>
</feature>
<dbReference type="EMBL" id="KI964600">
    <property type="protein sequence ID" value="EUC33933.1"/>
    <property type="molecule type" value="Genomic_DNA"/>
</dbReference>